<dbReference type="EMBL" id="GL832989">
    <property type="protein sequence ID" value="EGD79835.1"/>
    <property type="molecule type" value="Genomic_DNA"/>
</dbReference>
<dbReference type="GeneID" id="16069158"/>
<feature type="non-terminal residue" evidence="1">
    <location>
        <position position="216"/>
    </location>
</feature>
<evidence type="ECO:0000313" key="1">
    <source>
        <dbReference type="EMBL" id="EGD79835.1"/>
    </source>
</evidence>
<reference evidence="1" key="1">
    <citation type="submission" date="2009-08" db="EMBL/GenBank/DDBJ databases">
        <title>Annotation of Salpingoeca rosetta.</title>
        <authorList>
            <consortium name="The Broad Institute Genome Sequencing Platform"/>
            <person name="Russ C."/>
            <person name="Cuomo C."/>
            <person name="Burger G."/>
            <person name="Gray M.W."/>
            <person name="Holland P.W.H."/>
            <person name="King N."/>
            <person name="Lang F.B.F."/>
            <person name="Roger A.J."/>
            <person name="Ruiz-Trillo I."/>
            <person name="Young S.K."/>
            <person name="Zeng Q."/>
            <person name="Gargeya S."/>
            <person name="Alvarado L."/>
            <person name="Berlin A."/>
            <person name="Chapman S.B."/>
            <person name="Chen Z."/>
            <person name="Freedman E."/>
            <person name="Gellesch M."/>
            <person name="Goldberg J."/>
            <person name="Griggs A."/>
            <person name="Gujja S."/>
            <person name="Heilman E."/>
            <person name="Heiman D."/>
            <person name="Howarth C."/>
            <person name="Mehta T."/>
            <person name="Neiman D."/>
            <person name="Pearson M."/>
            <person name="Roberts A."/>
            <person name="Saif S."/>
            <person name="Shea T."/>
            <person name="Shenoy N."/>
            <person name="Sisk P."/>
            <person name="Stolte C."/>
            <person name="Sykes S."/>
            <person name="White J."/>
            <person name="Yandava C."/>
            <person name="Haas B."/>
            <person name="Nusbaum C."/>
            <person name="Birren B."/>
        </authorList>
    </citation>
    <scope>NUCLEOTIDE SEQUENCE [LARGE SCALE GENOMIC DNA]</scope>
    <source>
        <strain evidence="1">ATCC 50818</strain>
    </source>
</reference>
<evidence type="ECO:0000313" key="2">
    <source>
        <dbReference type="Proteomes" id="UP000007799"/>
    </source>
</evidence>
<dbReference type="KEGG" id="sre:PTSG_12999"/>
<name>F2UQD0_SALR5</name>
<dbReference type="RefSeq" id="XP_004988456.1">
    <property type="nucleotide sequence ID" value="XM_004988399.1"/>
</dbReference>
<sequence length="216" mass="24230">MVGTSNHSDAAMRSSAVTTVIIIAMDRTADTTPGRHQLQSGVRNTLHMSVALTKSVEEAHEAVELTTMTMTSDEGERATEMVMHPASIQPTKQPSERAKDTAWQGAVCFHRFHHQQQQQQLMCGCIVDERAICLSSISTSLVVVTGHQQQRLLPWILIDVMCVDVPSPRATTMMVVVTLMTRPERYTHTRMCQKRRRKPSPCDVVLLRRDRDSGQH</sequence>
<dbReference type="Proteomes" id="UP000007799">
    <property type="component" value="Unassembled WGS sequence"/>
</dbReference>
<accession>F2UQD0</accession>
<keyword evidence="2" id="KW-1185">Reference proteome</keyword>
<protein>
    <submittedName>
        <fullName evidence="1">Uncharacterized protein</fullName>
    </submittedName>
</protein>
<proteinExistence type="predicted"/>
<gene>
    <name evidence="1" type="ORF">PTSG_12999</name>
</gene>
<dbReference type="AlphaFoldDB" id="F2UQD0"/>
<organism evidence="2">
    <name type="scientific">Salpingoeca rosetta (strain ATCC 50818 / BSB-021)</name>
    <dbReference type="NCBI Taxonomy" id="946362"/>
    <lineage>
        <taxon>Eukaryota</taxon>
        <taxon>Choanoflagellata</taxon>
        <taxon>Craspedida</taxon>
        <taxon>Salpingoecidae</taxon>
        <taxon>Salpingoeca</taxon>
    </lineage>
</organism>
<dbReference type="InParanoid" id="F2UQD0"/>